<evidence type="ECO:0000313" key="2">
    <source>
        <dbReference type="EMBL" id="OZM72399.1"/>
    </source>
</evidence>
<dbReference type="EMBL" id="NKYE01000008">
    <property type="protein sequence ID" value="OZM72399.1"/>
    <property type="molecule type" value="Genomic_DNA"/>
</dbReference>
<dbReference type="GO" id="GO:0046872">
    <property type="term" value="F:metal ion binding"/>
    <property type="evidence" value="ECO:0007669"/>
    <property type="project" value="InterPro"/>
</dbReference>
<dbReference type="Pfam" id="PF11716">
    <property type="entry name" value="MDMPI_N"/>
    <property type="match status" value="1"/>
</dbReference>
<dbReference type="InterPro" id="IPR024344">
    <property type="entry name" value="MDMPI_metal-binding"/>
</dbReference>
<proteinExistence type="predicted"/>
<dbReference type="OrthoDB" id="5185819at2"/>
<sequence length="189" mass="20195">MELLDAHGSAMREFDRLVHRIDAGAWDSPTPCTDWNVRELLAHLVSEQLWVPHLLGGGTIAGAGDRFDGDVLGDHPVRAWERSSARAREAWLADGATGGQVHVSFGRIDTTEYGWQMTLDLAVHGWDLASALGAAQPIEAALARELLDTMGPQVESFAGSGIFGEPVPVAGDAPAADRLVALLGRDPVR</sequence>
<dbReference type="InterPro" id="IPR034660">
    <property type="entry name" value="DinB/YfiT-like"/>
</dbReference>
<gene>
    <name evidence="2" type="ORF">CFN78_15560</name>
</gene>
<keyword evidence="3" id="KW-1185">Reference proteome</keyword>
<dbReference type="NCBIfam" id="TIGR03086">
    <property type="entry name" value="TIGR03086 family metal-binding protein"/>
    <property type="match status" value="1"/>
</dbReference>
<dbReference type="RefSeq" id="WP_094863499.1">
    <property type="nucleotide sequence ID" value="NZ_NKYE01000008.1"/>
</dbReference>
<protein>
    <submittedName>
        <fullName evidence="2">TIGR03086 family protein</fullName>
    </submittedName>
</protein>
<dbReference type="InterPro" id="IPR017517">
    <property type="entry name" value="Maleyloyr_isom"/>
</dbReference>
<evidence type="ECO:0000259" key="1">
    <source>
        <dbReference type="Pfam" id="PF11716"/>
    </source>
</evidence>
<feature type="domain" description="Mycothiol-dependent maleylpyruvate isomerase metal-binding" evidence="1">
    <location>
        <begin position="10"/>
        <end position="129"/>
    </location>
</feature>
<reference evidence="2 3" key="1">
    <citation type="submission" date="2017-07" db="EMBL/GenBank/DDBJ databases">
        <title>Amycolatopsis antarcticus sp. nov., isolated from the surface of an Antarcticus brown macroalga.</title>
        <authorList>
            <person name="Wang J."/>
            <person name="Leiva S."/>
            <person name="Huang J."/>
            <person name="Huang Y."/>
        </authorList>
    </citation>
    <scope>NUCLEOTIDE SEQUENCE [LARGE SCALE GENOMIC DNA]</scope>
    <source>
        <strain evidence="2 3">AU-G6</strain>
    </source>
</reference>
<organism evidence="2 3">
    <name type="scientific">Amycolatopsis antarctica</name>
    <dbReference type="NCBI Taxonomy" id="1854586"/>
    <lineage>
        <taxon>Bacteria</taxon>
        <taxon>Bacillati</taxon>
        <taxon>Actinomycetota</taxon>
        <taxon>Actinomycetes</taxon>
        <taxon>Pseudonocardiales</taxon>
        <taxon>Pseudonocardiaceae</taxon>
        <taxon>Amycolatopsis</taxon>
    </lineage>
</organism>
<dbReference type="NCBIfam" id="TIGR03083">
    <property type="entry name" value="maleylpyruvate isomerase family mycothiol-dependent enzyme"/>
    <property type="match status" value="1"/>
</dbReference>
<comment type="caution">
    <text evidence="2">The sequence shown here is derived from an EMBL/GenBank/DDBJ whole genome shotgun (WGS) entry which is preliminary data.</text>
</comment>
<dbReference type="SUPFAM" id="SSF109854">
    <property type="entry name" value="DinB/YfiT-like putative metalloenzymes"/>
    <property type="match status" value="1"/>
</dbReference>
<accession>A0A263D2G7</accession>
<dbReference type="AlphaFoldDB" id="A0A263D2G7"/>
<name>A0A263D2G7_9PSEU</name>
<dbReference type="InParanoid" id="A0A263D2G7"/>
<dbReference type="Proteomes" id="UP000242444">
    <property type="component" value="Unassembled WGS sequence"/>
</dbReference>
<dbReference type="Gene3D" id="1.20.120.450">
    <property type="entry name" value="dinb family like domain"/>
    <property type="match status" value="1"/>
</dbReference>
<dbReference type="InterPro" id="IPR017520">
    <property type="entry name" value="CHP03086"/>
</dbReference>
<evidence type="ECO:0000313" key="3">
    <source>
        <dbReference type="Proteomes" id="UP000242444"/>
    </source>
</evidence>